<dbReference type="AlphaFoldDB" id="A0A7W8JY62"/>
<gene>
    <name evidence="2" type="ORF">HNQ08_004497</name>
</gene>
<feature type="compositionally biased region" description="Polar residues" evidence="1">
    <location>
        <begin position="1"/>
        <end position="15"/>
    </location>
</feature>
<protein>
    <submittedName>
        <fullName evidence="2">Uncharacterized protein</fullName>
    </submittedName>
</protein>
<dbReference type="EMBL" id="JACHFL010000017">
    <property type="protein sequence ID" value="MBB5365376.1"/>
    <property type="molecule type" value="Genomic_DNA"/>
</dbReference>
<organism evidence="2 3">
    <name type="scientific">Deinococcus humi</name>
    <dbReference type="NCBI Taxonomy" id="662880"/>
    <lineage>
        <taxon>Bacteria</taxon>
        <taxon>Thermotogati</taxon>
        <taxon>Deinococcota</taxon>
        <taxon>Deinococci</taxon>
        <taxon>Deinococcales</taxon>
        <taxon>Deinococcaceae</taxon>
        <taxon>Deinococcus</taxon>
    </lineage>
</organism>
<reference evidence="2 3" key="1">
    <citation type="submission" date="2020-08" db="EMBL/GenBank/DDBJ databases">
        <title>Genomic Encyclopedia of Type Strains, Phase IV (KMG-IV): sequencing the most valuable type-strain genomes for metagenomic binning, comparative biology and taxonomic classification.</title>
        <authorList>
            <person name="Goeker M."/>
        </authorList>
    </citation>
    <scope>NUCLEOTIDE SEQUENCE [LARGE SCALE GENOMIC DNA]</scope>
    <source>
        <strain evidence="2 3">DSM 27939</strain>
    </source>
</reference>
<proteinExistence type="predicted"/>
<dbReference type="Proteomes" id="UP000552709">
    <property type="component" value="Unassembled WGS sequence"/>
</dbReference>
<name>A0A7W8JY62_9DEIO</name>
<keyword evidence="3" id="KW-1185">Reference proteome</keyword>
<feature type="region of interest" description="Disordered" evidence="1">
    <location>
        <begin position="1"/>
        <end position="28"/>
    </location>
</feature>
<evidence type="ECO:0000313" key="2">
    <source>
        <dbReference type="EMBL" id="MBB5365376.1"/>
    </source>
</evidence>
<evidence type="ECO:0000313" key="3">
    <source>
        <dbReference type="Proteomes" id="UP000552709"/>
    </source>
</evidence>
<sequence>MRRQVSCTTLHSTTRPPGGPSGPYPVILSTSDAERDVRQAYTLPASSSFVKSDSLSGFLKQQENGLKYWQTSRTVHERKRSQDGTR</sequence>
<accession>A0A7W8JY62</accession>
<evidence type="ECO:0000256" key="1">
    <source>
        <dbReference type="SAM" id="MobiDB-lite"/>
    </source>
</evidence>
<comment type="caution">
    <text evidence="2">The sequence shown here is derived from an EMBL/GenBank/DDBJ whole genome shotgun (WGS) entry which is preliminary data.</text>
</comment>